<evidence type="ECO:0000313" key="2">
    <source>
        <dbReference type="Proteomes" id="UP000054538"/>
    </source>
</evidence>
<gene>
    <name evidence="1" type="ORF">PAXRUDRAFT_162525</name>
</gene>
<keyword evidence="2" id="KW-1185">Reference proteome</keyword>
<feature type="non-terminal residue" evidence="1">
    <location>
        <position position="1"/>
    </location>
</feature>
<protein>
    <submittedName>
        <fullName evidence="1">Uncharacterized protein</fullName>
    </submittedName>
</protein>
<dbReference type="InParanoid" id="A0A0D0D5U8"/>
<organism evidence="1 2">
    <name type="scientific">Paxillus rubicundulus Ve08.2h10</name>
    <dbReference type="NCBI Taxonomy" id="930991"/>
    <lineage>
        <taxon>Eukaryota</taxon>
        <taxon>Fungi</taxon>
        <taxon>Dikarya</taxon>
        <taxon>Basidiomycota</taxon>
        <taxon>Agaricomycotina</taxon>
        <taxon>Agaricomycetes</taxon>
        <taxon>Agaricomycetidae</taxon>
        <taxon>Boletales</taxon>
        <taxon>Paxilineae</taxon>
        <taxon>Paxillaceae</taxon>
        <taxon>Paxillus</taxon>
    </lineage>
</organism>
<sequence>LGEVCYFIECCFDKSDSTEVLAIISLYSLPHPNLLHHSSQTYISCVHQGDVGVVSINIKSIEAVITMIPKVQFGENCFYMAPHPGGGVIAYLDRYIQNEQEGSQDSNLNT</sequence>
<dbReference type="EMBL" id="KN826408">
    <property type="protein sequence ID" value="KIK78996.1"/>
    <property type="molecule type" value="Genomic_DNA"/>
</dbReference>
<proteinExistence type="predicted"/>
<reference evidence="1 2" key="1">
    <citation type="submission" date="2014-04" db="EMBL/GenBank/DDBJ databases">
        <authorList>
            <consortium name="DOE Joint Genome Institute"/>
            <person name="Kuo A."/>
            <person name="Kohler A."/>
            <person name="Jargeat P."/>
            <person name="Nagy L.G."/>
            <person name="Floudas D."/>
            <person name="Copeland A."/>
            <person name="Barry K.W."/>
            <person name="Cichocki N."/>
            <person name="Veneault-Fourrey C."/>
            <person name="LaButti K."/>
            <person name="Lindquist E.A."/>
            <person name="Lipzen A."/>
            <person name="Lundell T."/>
            <person name="Morin E."/>
            <person name="Murat C."/>
            <person name="Sun H."/>
            <person name="Tunlid A."/>
            <person name="Henrissat B."/>
            <person name="Grigoriev I.V."/>
            <person name="Hibbett D.S."/>
            <person name="Martin F."/>
            <person name="Nordberg H.P."/>
            <person name="Cantor M.N."/>
            <person name="Hua S.X."/>
        </authorList>
    </citation>
    <scope>NUCLEOTIDE SEQUENCE [LARGE SCALE GENOMIC DNA]</scope>
    <source>
        <strain evidence="1 2">Ve08.2h10</strain>
    </source>
</reference>
<dbReference type="AlphaFoldDB" id="A0A0D0D5U8"/>
<evidence type="ECO:0000313" key="1">
    <source>
        <dbReference type="EMBL" id="KIK78996.1"/>
    </source>
</evidence>
<reference evidence="2" key="2">
    <citation type="submission" date="2015-01" db="EMBL/GenBank/DDBJ databases">
        <title>Evolutionary Origins and Diversification of the Mycorrhizal Mutualists.</title>
        <authorList>
            <consortium name="DOE Joint Genome Institute"/>
            <consortium name="Mycorrhizal Genomics Consortium"/>
            <person name="Kohler A."/>
            <person name="Kuo A."/>
            <person name="Nagy L.G."/>
            <person name="Floudas D."/>
            <person name="Copeland A."/>
            <person name="Barry K.W."/>
            <person name="Cichocki N."/>
            <person name="Veneault-Fourrey C."/>
            <person name="LaButti K."/>
            <person name="Lindquist E.A."/>
            <person name="Lipzen A."/>
            <person name="Lundell T."/>
            <person name="Morin E."/>
            <person name="Murat C."/>
            <person name="Riley R."/>
            <person name="Ohm R."/>
            <person name="Sun H."/>
            <person name="Tunlid A."/>
            <person name="Henrissat B."/>
            <person name="Grigoriev I.V."/>
            <person name="Hibbett D.S."/>
            <person name="Martin F."/>
        </authorList>
    </citation>
    <scope>NUCLEOTIDE SEQUENCE [LARGE SCALE GENOMIC DNA]</scope>
    <source>
        <strain evidence="2">Ve08.2h10</strain>
    </source>
</reference>
<accession>A0A0D0D5U8</accession>
<name>A0A0D0D5U8_9AGAM</name>
<dbReference type="Proteomes" id="UP000054538">
    <property type="component" value="Unassembled WGS sequence"/>
</dbReference>
<dbReference type="HOGENOM" id="CLU_174460_0_0_1"/>
<dbReference type="OrthoDB" id="2669721at2759"/>